<sequence length="389" mass="43591">MKTITVLGNNSGRNAGDNAILGNLLDDFALERSDILFQIPTLNTRFIQTHFGHHPVRPMGMMPWNFALKNLGWPLYRAMTNTEMVLVTDNILFDRKFNNPFVNNLKSIALFSRFCKKKGIPIVLYNSSIGPIDHQVGAEALQTVLDACPLVITRDRQTKELIEKLELRHPEIVVHADCALNTQFPSEERLNEIIAKEDLFKGPNGSVGLNVNAYIDNWSQTGTLDRGEFCKVIAGTADALIEALDVDVLFTVTQIMDMKITLECVEQVRRKDRVRVVGNKDYTYQELAGLLGKVGVHAGLRTHTLIFCAAVGTPMISIDAYPKSAGFLKTVGMGDWRIALADLSVENLSAIMRRAWDDRDRLSKEMLPVVEIEKKKARDSVNRVLQLLD</sequence>
<dbReference type="RefSeq" id="WP_015402754.1">
    <property type="nucleotide sequence ID" value="NC_020304.1"/>
</dbReference>
<dbReference type="PATRIC" id="fig|1167006.5.peg.535"/>
<organism evidence="2 3">
    <name type="scientific">Desulfocapsa sulfexigens (strain DSM 10523 / SB164P1)</name>
    <dbReference type="NCBI Taxonomy" id="1167006"/>
    <lineage>
        <taxon>Bacteria</taxon>
        <taxon>Pseudomonadati</taxon>
        <taxon>Thermodesulfobacteriota</taxon>
        <taxon>Desulfobulbia</taxon>
        <taxon>Desulfobulbales</taxon>
        <taxon>Desulfocapsaceae</taxon>
        <taxon>Desulfocapsa</taxon>
    </lineage>
</organism>
<dbReference type="HOGENOM" id="CLU_709262_0_0_7"/>
<dbReference type="PANTHER" id="PTHR36836:SF1">
    <property type="entry name" value="COLANIC ACID BIOSYNTHESIS PROTEIN WCAK"/>
    <property type="match status" value="1"/>
</dbReference>
<dbReference type="STRING" id="1167006.UWK_00473"/>
<keyword evidence="3" id="KW-1185">Reference proteome</keyword>
<evidence type="ECO:0000259" key="1">
    <source>
        <dbReference type="Pfam" id="PF04230"/>
    </source>
</evidence>
<evidence type="ECO:0000313" key="3">
    <source>
        <dbReference type="Proteomes" id="UP000011721"/>
    </source>
</evidence>
<feature type="domain" description="Polysaccharide pyruvyl transferase" evidence="1">
    <location>
        <begin position="97"/>
        <end position="319"/>
    </location>
</feature>
<dbReference type="OrthoDB" id="5428760at2"/>
<dbReference type="KEGG" id="dsf:UWK_00473"/>
<dbReference type="eggNOG" id="COG2327">
    <property type="taxonomic scope" value="Bacteria"/>
</dbReference>
<dbReference type="InterPro" id="IPR007345">
    <property type="entry name" value="Polysacch_pyruvyl_Trfase"/>
</dbReference>
<dbReference type="AlphaFoldDB" id="M1PKQ5"/>
<evidence type="ECO:0000313" key="2">
    <source>
        <dbReference type="EMBL" id="AGF77056.1"/>
    </source>
</evidence>
<dbReference type="Pfam" id="PF04230">
    <property type="entry name" value="PS_pyruv_trans"/>
    <property type="match status" value="1"/>
</dbReference>
<dbReference type="EMBL" id="CP003985">
    <property type="protein sequence ID" value="AGF77056.1"/>
    <property type="molecule type" value="Genomic_DNA"/>
</dbReference>
<protein>
    <recommendedName>
        <fullName evidence="1">Polysaccharide pyruvyl transferase domain-containing protein</fullName>
    </recommendedName>
</protein>
<name>M1PKQ5_DESSD</name>
<proteinExistence type="predicted"/>
<dbReference type="Proteomes" id="UP000011721">
    <property type="component" value="Chromosome"/>
</dbReference>
<dbReference type="PANTHER" id="PTHR36836">
    <property type="entry name" value="COLANIC ACID BIOSYNTHESIS PROTEIN WCAK"/>
    <property type="match status" value="1"/>
</dbReference>
<reference evidence="3" key="1">
    <citation type="journal article" date="2013" name="Stand. Genomic Sci.">
        <title>Complete genome sequence of Desulfocapsa sulfexigens, a marine deltaproteobacterium specialized in disproportionating inorganic sulfur compounds.</title>
        <authorList>
            <person name="Finster K.W."/>
            <person name="Kjeldsen K.U."/>
            <person name="Kube M."/>
            <person name="Reinhardt R."/>
            <person name="Mussmann M."/>
            <person name="Amann R."/>
            <person name="Schreiber L."/>
        </authorList>
    </citation>
    <scope>NUCLEOTIDE SEQUENCE [LARGE SCALE GENOMIC DNA]</scope>
    <source>
        <strain evidence="3">DSM 10523 / SB164P1</strain>
    </source>
</reference>
<gene>
    <name evidence="2" type="ordered locus">UWK_00473</name>
</gene>
<accession>M1PKQ5</accession>